<dbReference type="AlphaFoldDB" id="A0AA88PSN8"/>
<proteinExistence type="predicted"/>
<protein>
    <submittedName>
        <fullName evidence="1">Uncharacterized protein</fullName>
    </submittedName>
</protein>
<sequence length="85" mass="9058">MSRRRSRCINTARMQTMCDHGHTSAESSRRGRAPGQPVPGNGSCQTRGIPAKNTRSPPLELQKRRHEQCAGGVGSRGSGAGSPCE</sequence>
<keyword evidence="2" id="KW-1185">Reference proteome</keyword>
<evidence type="ECO:0000313" key="1">
    <source>
        <dbReference type="EMBL" id="KAK2886102.1"/>
    </source>
</evidence>
<gene>
    <name evidence="1" type="ORF">Q8A67_016939</name>
</gene>
<dbReference type="EMBL" id="JAUYZG010000016">
    <property type="protein sequence ID" value="KAK2886102.1"/>
    <property type="molecule type" value="Genomic_DNA"/>
</dbReference>
<dbReference type="Proteomes" id="UP001187343">
    <property type="component" value="Unassembled WGS sequence"/>
</dbReference>
<name>A0AA88PSN8_9TELE</name>
<evidence type="ECO:0000313" key="2">
    <source>
        <dbReference type="Proteomes" id="UP001187343"/>
    </source>
</evidence>
<reference evidence="1" key="1">
    <citation type="submission" date="2023-08" db="EMBL/GenBank/DDBJ databases">
        <title>Chromosome-level Genome Assembly of mud carp (Cirrhinus molitorella).</title>
        <authorList>
            <person name="Liu H."/>
        </authorList>
    </citation>
    <scope>NUCLEOTIDE SEQUENCE</scope>
    <source>
        <strain evidence="1">Prfri</strain>
        <tissue evidence="1">Muscle</tissue>
    </source>
</reference>
<organism evidence="1 2">
    <name type="scientific">Cirrhinus molitorella</name>
    <name type="common">mud carp</name>
    <dbReference type="NCBI Taxonomy" id="172907"/>
    <lineage>
        <taxon>Eukaryota</taxon>
        <taxon>Metazoa</taxon>
        <taxon>Chordata</taxon>
        <taxon>Craniata</taxon>
        <taxon>Vertebrata</taxon>
        <taxon>Euteleostomi</taxon>
        <taxon>Actinopterygii</taxon>
        <taxon>Neopterygii</taxon>
        <taxon>Teleostei</taxon>
        <taxon>Ostariophysi</taxon>
        <taxon>Cypriniformes</taxon>
        <taxon>Cyprinidae</taxon>
        <taxon>Labeoninae</taxon>
        <taxon>Labeonini</taxon>
        <taxon>Cirrhinus</taxon>
    </lineage>
</organism>
<comment type="caution">
    <text evidence="1">The sequence shown here is derived from an EMBL/GenBank/DDBJ whole genome shotgun (WGS) entry which is preliminary data.</text>
</comment>
<accession>A0AA88PSN8</accession>